<dbReference type="Proteomes" id="UP000562027">
    <property type="component" value="Unassembled WGS sequence"/>
</dbReference>
<accession>A0A840LDL0</accession>
<organism evidence="2 3">
    <name type="scientific">Roseateles oligotrophus</name>
    <dbReference type="NCBI Taxonomy" id="1769250"/>
    <lineage>
        <taxon>Bacteria</taxon>
        <taxon>Pseudomonadati</taxon>
        <taxon>Pseudomonadota</taxon>
        <taxon>Betaproteobacteria</taxon>
        <taxon>Burkholderiales</taxon>
        <taxon>Sphaerotilaceae</taxon>
        <taxon>Roseateles</taxon>
    </lineage>
</organism>
<keyword evidence="3" id="KW-1185">Reference proteome</keyword>
<dbReference type="RefSeq" id="WP_184301539.1">
    <property type="nucleotide sequence ID" value="NZ_JACHLP010000006.1"/>
</dbReference>
<name>A0A840LDL0_9BURK</name>
<feature type="chain" id="PRO_5032720284" evidence="1">
    <location>
        <begin position="29"/>
        <end position="238"/>
    </location>
</feature>
<evidence type="ECO:0000313" key="3">
    <source>
        <dbReference type="Proteomes" id="UP000562027"/>
    </source>
</evidence>
<keyword evidence="1" id="KW-0732">Signal</keyword>
<proteinExistence type="predicted"/>
<dbReference type="AlphaFoldDB" id="A0A840LDL0"/>
<dbReference type="EMBL" id="JACHLP010000006">
    <property type="protein sequence ID" value="MBB4844722.1"/>
    <property type="molecule type" value="Genomic_DNA"/>
</dbReference>
<sequence>MSLKTGMRADPWLMALAAALAMASTAAAEPDAEYAVRWKSTEGGPATLDEAAELLKVDGPPTVYSIRYFSSNKTADATAAGPILRERQSKKKTDVSWKYRSTVGWADIPDGAWCPLIGKTKHKDEIDLTVLDEETVRRVYSRSCTTKASLGSALPAAMVGPQRGCTATMTRRESADETVTIESWKLAGETAIFLEVSKKGADTPAALAAFRSDILNRLRSAGVRPLERSKTELGTECH</sequence>
<evidence type="ECO:0000256" key="1">
    <source>
        <dbReference type="SAM" id="SignalP"/>
    </source>
</evidence>
<evidence type="ECO:0000313" key="2">
    <source>
        <dbReference type="EMBL" id="MBB4844722.1"/>
    </source>
</evidence>
<comment type="caution">
    <text evidence="2">The sequence shown here is derived from an EMBL/GenBank/DDBJ whole genome shotgun (WGS) entry which is preliminary data.</text>
</comment>
<protein>
    <submittedName>
        <fullName evidence="2">Uncharacterized protein</fullName>
    </submittedName>
</protein>
<gene>
    <name evidence="2" type="ORF">HNP55_003266</name>
</gene>
<reference evidence="2 3" key="1">
    <citation type="submission" date="2020-08" db="EMBL/GenBank/DDBJ databases">
        <title>Functional genomics of gut bacteria from endangered species of beetles.</title>
        <authorList>
            <person name="Carlos-Shanley C."/>
        </authorList>
    </citation>
    <scope>NUCLEOTIDE SEQUENCE [LARGE SCALE GENOMIC DNA]</scope>
    <source>
        <strain evidence="2 3">S00239</strain>
    </source>
</reference>
<feature type="signal peptide" evidence="1">
    <location>
        <begin position="1"/>
        <end position="28"/>
    </location>
</feature>